<evidence type="ECO:0000256" key="2">
    <source>
        <dbReference type="ARBA" id="ARBA00022676"/>
    </source>
</evidence>
<dbReference type="SUPFAM" id="SSF53448">
    <property type="entry name" value="Nucleotide-diphospho-sugar transferases"/>
    <property type="match status" value="1"/>
</dbReference>
<accession>A0A0G0X9J5</accession>
<evidence type="ECO:0000256" key="5">
    <source>
        <dbReference type="ARBA" id="ARBA00022985"/>
    </source>
</evidence>
<organism evidence="9 10">
    <name type="scientific">Candidatus Roizmanbacteria bacterium GW2011_GWC2_41_7</name>
    <dbReference type="NCBI Taxonomy" id="1618487"/>
    <lineage>
        <taxon>Bacteria</taxon>
        <taxon>Candidatus Roizmaniibacteriota</taxon>
    </lineage>
</organism>
<feature type="domain" description="Glycosyltransferase 2-like" evidence="8">
    <location>
        <begin position="9"/>
        <end position="55"/>
    </location>
</feature>
<dbReference type="Gene3D" id="3.90.550.10">
    <property type="entry name" value="Spore Coat Polysaccharide Biosynthesis Protein SpsA, Chain A"/>
    <property type="match status" value="1"/>
</dbReference>
<evidence type="ECO:0000313" key="10">
    <source>
        <dbReference type="Proteomes" id="UP000034371"/>
    </source>
</evidence>
<keyword evidence="3 9" id="KW-0808">Transferase</keyword>
<proteinExistence type="predicted"/>
<keyword evidence="4" id="KW-0812">Transmembrane</keyword>
<dbReference type="GO" id="GO:0009103">
    <property type="term" value="P:lipopolysaccharide biosynthetic process"/>
    <property type="evidence" value="ECO:0007669"/>
    <property type="project" value="UniProtKB-KW"/>
</dbReference>
<dbReference type="InterPro" id="IPR050256">
    <property type="entry name" value="Glycosyltransferase_2"/>
</dbReference>
<evidence type="ECO:0000256" key="4">
    <source>
        <dbReference type="ARBA" id="ARBA00022692"/>
    </source>
</evidence>
<reference evidence="9 10" key="1">
    <citation type="journal article" date="2015" name="Nature">
        <title>rRNA introns, odd ribosomes, and small enigmatic genomes across a large radiation of phyla.</title>
        <authorList>
            <person name="Brown C.T."/>
            <person name="Hug L.A."/>
            <person name="Thomas B.C."/>
            <person name="Sharon I."/>
            <person name="Castelle C.J."/>
            <person name="Singh A."/>
            <person name="Wilkins M.J."/>
            <person name="Williams K.H."/>
            <person name="Banfield J.F."/>
        </authorList>
    </citation>
    <scope>NUCLEOTIDE SEQUENCE [LARGE SCALE GENOMIC DNA]</scope>
</reference>
<protein>
    <submittedName>
        <fullName evidence="9">Glycosyl transferase family protein</fullName>
    </submittedName>
</protein>
<keyword evidence="5" id="KW-0448">Lipopolysaccharide biosynthesis</keyword>
<dbReference type="PANTHER" id="PTHR48090">
    <property type="entry name" value="UNDECAPRENYL-PHOSPHATE 4-DEOXY-4-FORMAMIDO-L-ARABINOSE TRANSFERASE-RELATED"/>
    <property type="match status" value="1"/>
</dbReference>
<evidence type="ECO:0000256" key="3">
    <source>
        <dbReference type="ARBA" id="ARBA00022679"/>
    </source>
</evidence>
<dbReference type="Proteomes" id="UP000034371">
    <property type="component" value="Unassembled WGS sequence"/>
</dbReference>
<evidence type="ECO:0000256" key="7">
    <source>
        <dbReference type="ARBA" id="ARBA00023136"/>
    </source>
</evidence>
<evidence type="ECO:0000313" key="9">
    <source>
        <dbReference type="EMBL" id="KKS21654.1"/>
    </source>
</evidence>
<comment type="caution">
    <text evidence="9">The sequence shown here is derived from an EMBL/GenBank/DDBJ whole genome shotgun (WGS) entry which is preliminary data.</text>
</comment>
<name>A0A0G0X9J5_9BACT</name>
<dbReference type="PANTHER" id="PTHR48090:SF3">
    <property type="entry name" value="UNDECAPRENYL-PHOSPHATE 4-DEOXY-4-FORMAMIDO-L-ARABINOSE TRANSFERASE"/>
    <property type="match status" value="1"/>
</dbReference>
<dbReference type="Pfam" id="PF00535">
    <property type="entry name" value="Glycos_transf_2"/>
    <property type="match status" value="1"/>
</dbReference>
<keyword evidence="2" id="KW-0328">Glycosyltransferase</keyword>
<dbReference type="GO" id="GO:0016757">
    <property type="term" value="F:glycosyltransferase activity"/>
    <property type="evidence" value="ECO:0007669"/>
    <property type="project" value="UniProtKB-KW"/>
</dbReference>
<keyword evidence="1" id="KW-1003">Cell membrane</keyword>
<keyword evidence="7" id="KW-0472">Membrane</keyword>
<evidence type="ECO:0000256" key="6">
    <source>
        <dbReference type="ARBA" id="ARBA00022989"/>
    </source>
</evidence>
<sequence length="59" mass="6875">MRNKRIQLSVIIPIYNEGILITELIERLEKSVSSLGIPYELIFIDDHSNDDTDLIFNKK</sequence>
<dbReference type="InterPro" id="IPR029044">
    <property type="entry name" value="Nucleotide-diphossugar_trans"/>
</dbReference>
<dbReference type="EMBL" id="LCBY01000033">
    <property type="protein sequence ID" value="KKS21654.1"/>
    <property type="molecule type" value="Genomic_DNA"/>
</dbReference>
<evidence type="ECO:0000259" key="8">
    <source>
        <dbReference type="Pfam" id="PF00535"/>
    </source>
</evidence>
<evidence type="ECO:0000256" key="1">
    <source>
        <dbReference type="ARBA" id="ARBA00022475"/>
    </source>
</evidence>
<keyword evidence="6" id="KW-1133">Transmembrane helix</keyword>
<dbReference type="InterPro" id="IPR001173">
    <property type="entry name" value="Glyco_trans_2-like"/>
</dbReference>
<gene>
    <name evidence="9" type="ORF">UU78_C0033G0002</name>
</gene>
<dbReference type="AlphaFoldDB" id="A0A0G0X9J5"/>
<dbReference type="GO" id="GO:0005886">
    <property type="term" value="C:plasma membrane"/>
    <property type="evidence" value="ECO:0007669"/>
    <property type="project" value="TreeGrafter"/>
</dbReference>